<dbReference type="InterPro" id="IPR051023">
    <property type="entry name" value="PP2A_Regulatory_Subunit_A"/>
</dbReference>
<evidence type="ECO:0008006" key="6">
    <source>
        <dbReference type="Google" id="ProtNLM"/>
    </source>
</evidence>
<protein>
    <recommendedName>
        <fullName evidence="6">Serine/threonine-protein phosphatase 4 regulatory subunit 1</fullName>
    </recommendedName>
</protein>
<dbReference type="PANTHER" id="PTHR10648">
    <property type="entry name" value="SERINE/THREONINE-PROTEIN PHOSPHATASE PP2A 65 KDA REGULATORY SUBUNIT"/>
    <property type="match status" value="1"/>
</dbReference>
<dbReference type="InterPro" id="IPR011989">
    <property type="entry name" value="ARM-like"/>
</dbReference>
<dbReference type="Proteomes" id="UP001642520">
    <property type="component" value="Unassembled WGS sequence"/>
</dbReference>
<organism evidence="4 5">
    <name type="scientific">Xylocopa violacea</name>
    <name type="common">Violet carpenter bee</name>
    <name type="synonym">Apis violacea</name>
    <dbReference type="NCBI Taxonomy" id="135666"/>
    <lineage>
        <taxon>Eukaryota</taxon>
        <taxon>Metazoa</taxon>
        <taxon>Ecdysozoa</taxon>
        <taxon>Arthropoda</taxon>
        <taxon>Hexapoda</taxon>
        <taxon>Insecta</taxon>
        <taxon>Pterygota</taxon>
        <taxon>Neoptera</taxon>
        <taxon>Endopterygota</taxon>
        <taxon>Hymenoptera</taxon>
        <taxon>Apocrita</taxon>
        <taxon>Aculeata</taxon>
        <taxon>Apoidea</taxon>
        <taxon>Anthophila</taxon>
        <taxon>Apidae</taxon>
        <taxon>Xylocopa</taxon>
        <taxon>Xylocopa</taxon>
    </lineage>
</organism>
<proteinExistence type="predicted"/>
<feature type="repeat" description="HEAT" evidence="2">
    <location>
        <begin position="729"/>
        <end position="764"/>
    </location>
</feature>
<dbReference type="InterPro" id="IPR016024">
    <property type="entry name" value="ARM-type_fold"/>
</dbReference>
<keyword evidence="5" id="KW-1185">Reference proteome</keyword>
<reference evidence="4 5" key="1">
    <citation type="submission" date="2024-08" db="EMBL/GenBank/DDBJ databases">
        <authorList>
            <person name="Will J Nash"/>
            <person name="Angela Man"/>
            <person name="Seanna McTaggart"/>
            <person name="Kendall Baker"/>
            <person name="Tom Barker"/>
            <person name="Leah Catchpole"/>
            <person name="Alex Durrant"/>
            <person name="Karim Gharbi"/>
            <person name="Naomi Irish"/>
            <person name="Gemy Kaithakottil"/>
            <person name="Debby Ku"/>
            <person name="Aaliyah Providence"/>
            <person name="Felix Shaw"/>
            <person name="David Swarbreck"/>
            <person name="Chris Watkins"/>
            <person name="Ann M. McCartney"/>
            <person name="Giulio Formenti"/>
            <person name="Alice Mouton"/>
            <person name="Noel Vella"/>
            <person name="Bjorn M von Reumont"/>
            <person name="Adriana Vella"/>
            <person name="Wilfried Haerty"/>
        </authorList>
    </citation>
    <scope>NUCLEOTIDE SEQUENCE [LARGE SCALE GENOMIC DNA]</scope>
</reference>
<feature type="compositionally biased region" description="Basic and acidic residues" evidence="3">
    <location>
        <begin position="15"/>
        <end position="30"/>
    </location>
</feature>
<dbReference type="Gene3D" id="1.25.10.10">
    <property type="entry name" value="Leucine-rich Repeat Variant"/>
    <property type="match status" value="2"/>
</dbReference>
<evidence type="ECO:0000256" key="3">
    <source>
        <dbReference type="SAM" id="MobiDB-lite"/>
    </source>
</evidence>
<evidence type="ECO:0000313" key="4">
    <source>
        <dbReference type="EMBL" id="CAL7944061.1"/>
    </source>
</evidence>
<evidence type="ECO:0000256" key="2">
    <source>
        <dbReference type="PROSITE-ProRule" id="PRU00103"/>
    </source>
</evidence>
<dbReference type="PANTHER" id="PTHR10648:SF1">
    <property type="entry name" value="SERINE_THREONINE-PROTEIN PHOSPHATASE 4 REGULATORY SUBUNIT 1"/>
    <property type="match status" value="1"/>
</dbReference>
<sequence>MHRPRFLRSSPRVDPLLRDMSDSHHSESGTKPRHRPTRQRIGRMLIELFRTAANNGTKLNVNQVMHSVQQIVEDPETQVRLDLIEQLPHVAMICHQSPHLFGDILHDHLLDIIIKYLRDEDNQVQMTAQTAVLTLTKKGLLDNSTIEAKLCPVIESLCMSVDFFNTAISLMSKMAPLIGKELTEKIFLDRYIALCEDENLYVRKICVSHFREFCVAVGRKAVFRKLFPVFVDLCCDEVWGVRKACVDVMMPVSCCMTLQHRRLLLAELLATHLNDSSKWVRMAAFQILGPFISTFAKQFTEVTYNQHGELVFTSQQDSRFSIRYLYEGIFPTKCAIRSHTLDAEDHNSKDNFNSSVIIQKPIFEEDDDDDDESQEDHISTMRAYKTKIQRKHLQNDKNNQSNDDTEKYNPFLYYYIAPDLPLDDELVEAAKISAAQNNVDRKPITNVTASSKASSLDDELKEEKCPADEFEMINFNDQEIVPQHLVDSFLSMAEPEQCSDMGADIPHHCAFSFPAVVLTLGRENWPYLKQAYQSLAGANQWKVRRTLASSIHEIAIILGEELTATDLVPIYDGFIKDLDEVRIGVLKHLATFLKILKPADRRQYLPRLKEFLTTDNESNWRFREELATQLLEIVNLFSPTDVELHIVSLSLNLLGDKVAAVRHVALSLVTQIVAHLSDNERLVTALFHEFRFFLGVYAMRWIRRQTFAFVCAKLISSNAISGDRFSQEMLPTLLKLSFDKVPNVRLAVARTLSRNVIPMGPEWLGVEQAEEVERRLREMRSDPDRDVRVLAGGEENPVLDILSQTKTEQSRNIMF</sequence>
<dbReference type="Pfam" id="PF02985">
    <property type="entry name" value="HEAT"/>
    <property type="match status" value="1"/>
</dbReference>
<accession>A0ABP1NV20</accession>
<comment type="caution">
    <text evidence="4">The sequence shown here is derived from an EMBL/GenBank/DDBJ whole genome shotgun (WGS) entry which is preliminary data.</text>
</comment>
<gene>
    <name evidence="4" type="ORF">XYLVIOL_LOCUS6452</name>
</gene>
<evidence type="ECO:0000313" key="5">
    <source>
        <dbReference type="Proteomes" id="UP001642520"/>
    </source>
</evidence>
<keyword evidence="1" id="KW-0677">Repeat</keyword>
<name>A0ABP1NV20_XYLVO</name>
<evidence type="ECO:0000256" key="1">
    <source>
        <dbReference type="ARBA" id="ARBA00022737"/>
    </source>
</evidence>
<dbReference type="EMBL" id="CAXAJV020001293">
    <property type="protein sequence ID" value="CAL7944061.1"/>
    <property type="molecule type" value="Genomic_DNA"/>
</dbReference>
<dbReference type="InterPro" id="IPR000357">
    <property type="entry name" value="HEAT"/>
</dbReference>
<dbReference type="PROSITE" id="PS50077">
    <property type="entry name" value="HEAT_REPEAT"/>
    <property type="match status" value="1"/>
</dbReference>
<feature type="region of interest" description="Disordered" evidence="3">
    <location>
        <begin position="1"/>
        <end position="39"/>
    </location>
</feature>
<dbReference type="InterPro" id="IPR021133">
    <property type="entry name" value="HEAT_type_2"/>
</dbReference>
<dbReference type="SUPFAM" id="SSF48371">
    <property type="entry name" value="ARM repeat"/>
    <property type="match status" value="1"/>
</dbReference>